<feature type="compositionally biased region" description="Polar residues" evidence="7">
    <location>
        <begin position="10"/>
        <end position="19"/>
    </location>
</feature>
<evidence type="ECO:0000313" key="9">
    <source>
        <dbReference type="EMBL" id="ODV64959.1"/>
    </source>
</evidence>
<dbReference type="InterPro" id="IPR036864">
    <property type="entry name" value="Zn2-C6_fun-type_DNA-bd_sf"/>
</dbReference>
<dbReference type="AlphaFoldDB" id="A0A1E4RCF8"/>
<dbReference type="CDD" id="cd12148">
    <property type="entry name" value="fungal_TF_MHR"/>
    <property type="match status" value="1"/>
</dbReference>
<dbReference type="Pfam" id="PF04082">
    <property type="entry name" value="Fungal_trans"/>
    <property type="match status" value="1"/>
</dbReference>
<dbReference type="GO" id="GO:0003677">
    <property type="term" value="F:DNA binding"/>
    <property type="evidence" value="ECO:0007669"/>
    <property type="project" value="UniProtKB-KW"/>
</dbReference>
<dbReference type="STRING" id="984485.A0A1E4RCF8"/>
<dbReference type="SUPFAM" id="SSF57701">
    <property type="entry name" value="Zn2/Cys6 DNA-binding domain"/>
    <property type="match status" value="1"/>
</dbReference>
<evidence type="ECO:0000256" key="4">
    <source>
        <dbReference type="ARBA" id="ARBA00023125"/>
    </source>
</evidence>
<feature type="non-terminal residue" evidence="9">
    <location>
        <position position="612"/>
    </location>
</feature>
<evidence type="ECO:0000259" key="8">
    <source>
        <dbReference type="PROSITE" id="PS50048"/>
    </source>
</evidence>
<dbReference type="PROSITE" id="PS00463">
    <property type="entry name" value="ZN2_CY6_FUNGAL_1"/>
    <property type="match status" value="1"/>
</dbReference>
<dbReference type="Gene3D" id="4.10.240.10">
    <property type="entry name" value="Zn(2)-C6 fungal-type DNA-binding domain"/>
    <property type="match status" value="1"/>
</dbReference>
<dbReference type="InterPro" id="IPR007219">
    <property type="entry name" value="XnlR_reg_dom"/>
</dbReference>
<evidence type="ECO:0000256" key="7">
    <source>
        <dbReference type="SAM" id="MobiDB-lite"/>
    </source>
</evidence>
<gene>
    <name evidence="9" type="ORF">HYPBUDRAFT_115236</name>
</gene>
<dbReference type="GeneID" id="30993654"/>
<evidence type="ECO:0000313" key="10">
    <source>
        <dbReference type="Proteomes" id="UP000095085"/>
    </source>
</evidence>
<feature type="region of interest" description="Disordered" evidence="7">
    <location>
        <begin position="1"/>
        <end position="20"/>
    </location>
</feature>
<name>A0A1E4RCF8_9ASCO</name>
<dbReference type="PROSITE" id="PS50048">
    <property type="entry name" value="ZN2_CY6_FUNGAL_2"/>
    <property type="match status" value="1"/>
</dbReference>
<dbReference type="OrthoDB" id="2123952at2759"/>
<dbReference type="PANTHER" id="PTHR46910:SF37">
    <property type="entry name" value="ZN(II)2CYS6 TRANSCRIPTION FACTOR (EUROFUNG)"/>
    <property type="match status" value="1"/>
</dbReference>
<protein>
    <recommendedName>
        <fullName evidence="8">Zn(2)-C6 fungal-type domain-containing protein</fullName>
    </recommendedName>
</protein>
<evidence type="ECO:0000256" key="6">
    <source>
        <dbReference type="ARBA" id="ARBA00023242"/>
    </source>
</evidence>
<dbReference type="CDD" id="cd00067">
    <property type="entry name" value="GAL4"/>
    <property type="match status" value="1"/>
</dbReference>
<reference evidence="10" key="1">
    <citation type="submission" date="2016-05" db="EMBL/GenBank/DDBJ databases">
        <title>Comparative genomics of biotechnologically important yeasts.</title>
        <authorList>
            <consortium name="DOE Joint Genome Institute"/>
            <person name="Riley R."/>
            <person name="Haridas S."/>
            <person name="Wolfe K.H."/>
            <person name="Lopes M.R."/>
            <person name="Hittinger C.T."/>
            <person name="Goker M."/>
            <person name="Salamov A."/>
            <person name="Wisecaver J."/>
            <person name="Long T.M."/>
            <person name="Aerts A.L."/>
            <person name="Barry K."/>
            <person name="Choi C."/>
            <person name="Clum A."/>
            <person name="Coughlan A.Y."/>
            <person name="Deshpande S."/>
            <person name="Douglass A.P."/>
            <person name="Hanson S.J."/>
            <person name="Klenk H.-P."/>
            <person name="Labutti K."/>
            <person name="Lapidus A."/>
            <person name="Lindquist E."/>
            <person name="Lipzen A."/>
            <person name="Meier-Kolthoff J.P."/>
            <person name="Ohm R.A."/>
            <person name="Otillar R.P."/>
            <person name="Pangilinan J."/>
            <person name="Peng Y."/>
            <person name="Rokas A."/>
            <person name="Rosa C.A."/>
            <person name="Scheuner C."/>
            <person name="Sibirny A.A."/>
            <person name="Slot J.C."/>
            <person name="Stielow J.B."/>
            <person name="Sun H."/>
            <person name="Kurtzman C.P."/>
            <person name="Blackwell M."/>
            <person name="Grigoriev I.V."/>
            <person name="Jeffries T.W."/>
        </authorList>
    </citation>
    <scope>NUCLEOTIDE SEQUENCE [LARGE SCALE GENOMIC DNA]</scope>
    <source>
        <strain evidence="10">NRRL Y-1933</strain>
    </source>
</reference>
<feature type="region of interest" description="Disordered" evidence="7">
    <location>
        <begin position="96"/>
        <end position="120"/>
    </location>
</feature>
<keyword evidence="4" id="KW-0238">DNA-binding</keyword>
<dbReference type="Proteomes" id="UP000095085">
    <property type="component" value="Unassembled WGS sequence"/>
</dbReference>
<feature type="compositionally biased region" description="Polar residues" evidence="7">
    <location>
        <begin position="96"/>
        <end position="113"/>
    </location>
</feature>
<sequence>MEKEVPGNNGRESLISSTSKIRRPRISKACNFCRYRKIKCDGKRPCSNCQQTEIPNCVYTGKSTKDLKNERKVINKSMESRLSRVENLLEGLSTQLPLSTKTQNGSQSPPTQQDSDETQKLGKAHIDRFPGSHFHVCKHSTKFVDRIKSQLPSQHHDLLIPFKNLPKFFSDSVKAFERKWVGTATMENKSRVHVLDTDLPTDQKLVMELIQNDYSQDFWANLICPMEEIQELFERYYHNTSFRTENICDSDILILNIALVISIREELDKQSNNNDLINELQTIYEHCFSRAILYYQRVLLLNEGIQTVKALMLLLIYTEYNIANSRLDHGLLCLAIRYAQDLGLLRNCTYFYGSNIKSTRMQRLWCAIEHFDIEMAYRKGIRPMMEINHVILDDFEHNEGTENSNDEFFGISDSFDHLKAFYNFNNILSPIRYQTFSLITDSKKDITFVEFMKKLHNLKIKMEKFLNEFPFRYRPFLASDRRFNSEKLKQWITTSTQSNMEKYSLLTAHVYYISHLMFINTIPSMYDTPESSELNELYAEFRSSSADCARTILEIAAALDCQEASIAFSNTIIHHIVSALMCLLYECVTNPRNSRTSADLSLLLVVCNTFFS</sequence>
<dbReference type="GO" id="GO:0006351">
    <property type="term" value="P:DNA-templated transcription"/>
    <property type="evidence" value="ECO:0007669"/>
    <property type="project" value="InterPro"/>
</dbReference>
<feature type="domain" description="Zn(2)-C6 fungal-type" evidence="8">
    <location>
        <begin position="29"/>
        <end position="59"/>
    </location>
</feature>
<dbReference type="InterPro" id="IPR050987">
    <property type="entry name" value="AtrR-like"/>
</dbReference>
<dbReference type="RefSeq" id="XP_020074026.1">
    <property type="nucleotide sequence ID" value="XM_020219104.1"/>
</dbReference>
<evidence type="ECO:0000256" key="2">
    <source>
        <dbReference type="ARBA" id="ARBA00022723"/>
    </source>
</evidence>
<organism evidence="9 10">
    <name type="scientific">Hyphopichia burtonii NRRL Y-1933</name>
    <dbReference type="NCBI Taxonomy" id="984485"/>
    <lineage>
        <taxon>Eukaryota</taxon>
        <taxon>Fungi</taxon>
        <taxon>Dikarya</taxon>
        <taxon>Ascomycota</taxon>
        <taxon>Saccharomycotina</taxon>
        <taxon>Pichiomycetes</taxon>
        <taxon>Debaryomycetaceae</taxon>
        <taxon>Hyphopichia</taxon>
    </lineage>
</organism>
<dbReference type="Pfam" id="PF00172">
    <property type="entry name" value="Zn_clus"/>
    <property type="match status" value="1"/>
</dbReference>
<keyword evidence="10" id="KW-1185">Reference proteome</keyword>
<dbReference type="SMART" id="SM00066">
    <property type="entry name" value="GAL4"/>
    <property type="match status" value="1"/>
</dbReference>
<keyword evidence="6" id="KW-0539">Nucleus</keyword>
<accession>A0A1E4RCF8</accession>
<keyword evidence="5" id="KW-0804">Transcription</keyword>
<dbReference type="GO" id="GO:0008270">
    <property type="term" value="F:zinc ion binding"/>
    <property type="evidence" value="ECO:0007669"/>
    <property type="project" value="InterPro"/>
</dbReference>
<dbReference type="GO" id="GO:0000981">
    <property type="term" value="F:DNA-binding transcription factor activity, RNA polymerase II-specific"/>
    <property type="evidence" value="ECO:0007669"/>
    <property type="project" value="InterPro"/>
</dbReference>
<dbReference type="InterPro" id="IPR001138">
    <property type="entry name" value="Zn2Cys6_DnaBD"/>
</dbReference>
<comment type="subcellular location">
    <subcellularLocation>
        <location evidence="1">Nucleus</location>
    </subcellularLocation>
</comment>
<dbReference type="GO" id="GO:0005634">
    <property type="term" value="C:nucleus"/>
    <property type="evidence" value="ECO:0007669"/>
    <property type="project" value="UniProtKB-SubCell"/>
</dbReference>
<dbReference type="PANTHER" id="PTHR46910">
    <property type="entry name" value="TRANSCRIPTION FACTOR PDR1"/>
    <property type="match status" value="1"/>
</dbReference>
<proteinExistence type="predicted"/>
<evidence type="ECO:0000256" key="1">
    <source>
        <dbReference type="ARBA" id="ARBA00004123"/>
    </source>
</evidence>
<dbReference type="EMBL" id="KV454546">
    <property type="protein sequence ID" value="ODV64959.1"/>
    <property type="molecule type" value="Genomic_DNA"/>
</dbReference>
<evidence type="ECO:0000256" key="5">
    <source>
        <dbReference type="ARBA" id="ARBA00023163"/>
    </source>
</evidence>
<keyword evidence="3" id="KW-0805">Transcription regulation</keyword>
<evidence type="ECO:0000256" key="3">
    <source>
        <dbReference type="ARBA" id="ARBA00023015"/>
    </source>
</evidence>
<keyword evidence="2" id="KW-0479">Metal-binding</keyword>